<dbReference type="SUPFAM" id="SSF53271">
    <property type="entry name" value="PRTase-like"/>
    <property type="match status" value="1"/>
</dbReference>
<dbReference type="EMBL" id="UHBY01000003">
    <property type="protein sequence ID" value="SUL32283.1"/>
    <property type="molecule type" value="Genomic_DNA"/>
</dbReference>
<dbReference type="EC" id="2.4.2.-" evidence="3"/>
<keyword evidence="3" id="KW-0328">Glycosyltransferase</keyword>
<dbReference type="PANTHER" id="PTHR43864">
    <property type="entry name" value="HYPOXANTHINE/GUANINE PHOSPHORIBOSYLTRANSFERASE"/>
    <property type="match status" value="1"/>
</dbReference>
<dbReference type="InterPro" id="IPR029057">
    <property type="entry name" value="PRTase-like"/>
</dbReference>
<sequence length="86" mass="9800">MELLGQKVKEDGVVIDEKILKVDGFLNHQIDAKLMNEVGRTFYEQFKDKGITKILTIEASGIAPASWLHCILMCHVYLRKKQNLAL</sequence>
<evidence type="ECO:0000313" key="3">
    <source>
        <dbReference type="EMBL" id="SUL32283.1"/>
    </source>
</evidence>
<dbReference type="PANTHER" id="PTHR43864:SF1">
    <property type="entry name" value="XANTHINE PHOSPHORIBOSYLTRANSFERASE"/>
    <property type="match status" value="1"/>
</dbReference>
<dbReference type="GO" id="GO:0000310">
    <property type="term" value="F:xanthine phosphoribosyltransferase activity"/>
    <property type="evidence" value="ECO:0007669"/>
    <property type="project" value="UniProtKB-EC"/>
</dbReference>
<dbReference type="InterPro" id="IPR050118">
    <property type="entry name" value="Pur/Pyrimidine_PRTase"/>
</dbReference>
<dbReference type="Proteomes" id="UP000254116">
    <property type="component" value="Unassembled WGS sequence"/>
</dbReference>
<name>A0A380EDH7_STAAU</name>
<dbReference type="GO" id="GO:0006166">
    <property type="term" value="P:purine ribonucleoside salvage"/>
    <property type="evidence" value="ECO:0007669"/>
    <property type="project" value="UniProtKB-KW"/>
</dbReference>
<dbReference type="Gene3D" id="3.40.50.2020">
    <property type="match status" value="1"/>
</dbReference>
<dbReference type="EC" id="2.4.2.22" evidence="3"/>
<dbReference type="AlphaFoldDB" id="A0A380EDH7"/>
<evidence type="ECO:0000256" key="1">
    <source>
        <dbReference type="ARBA" id="ARBA00022679"/>
    </source>
</evidence>
<keyword evidence="1 3" id="KW-0808">Transferase</keyword>
<accession>A0A380EDH7</accession>
<reference evidence="3 4" key="1">
    <citation type="submission" date="2018-06" db="EMBL/GenBank/DDBJ databases">
        <authorList>
            <consortium name="Pathogen Informatics"/>
            <person name="Doyle S."/>
        </authorList>
    </citation>
    <scope>NUCLEOTIDE SEQUENCE [LARGE SCALE GENOMIC DNA]</scope>
    <source>
        <strain evidence="3 4">NCTC10702</strain>
    </source>
</reference>
<evidence type="ECO:0000256" key="2">
    <source>
        <dbReference type="ARBA" id="ARBA00022726"/>
    </source>
</evidence>
<organism evidence="3 4">
    <name type="scientific">Staphylococcus aureus</name>
    <dbReference type="NCBI Taxonomy" id="1280"/>
    <lineage>
        <taxon>Bacteria</taxon>
        <taxon>Bacillati</taxon>
        <taxon>Bacillota</taxon>
        <taxon>Bacilli</taxon>
        <taxon>Bacillales</taxon>
        <taxon>Staphylococcaceae</taxon>
        <taxon>Staphylococcus</taxon>
    </lineage>
</organism>
<evidence type="ECO:0000313" key="4">
    <source>
        <dbReference type="Proteomes" id="UP000254116"/>
    </source>
</evidence>
<gene>
    <name evidence="3" type="primary">xprT_1</name>
    <name evidence="3" type="ORF">NCTC10702_00730</name>
</gene>
<proteinExistence type="predicted"/>
<protein>
    <submittedName>
        <fullName evidence="3">Xanthine phosphoribosyltransferase</fullName>
        <ecNumber evidence="3">2.4.2.-</ecNumber>
        <ecNumber evidence="3">2.4.2.22</ecNumber>
    </submittedName>
</protein>
<keyword evidence="2" id="KW-0660">Purine salvage</keyword>